<gene>
    <name evidence="11" type="primary">ctpH_3</name>
    <name evidence="11" type="ORF">WG78_17420</name>
</gene>
<dbReference type="GO" id="GO:0006935">
    <property type="term" value="P:chemotaxis"/>
    <property type="evidence" value="ECO:0007669"/>
    <property type="project" value="UniProtKB-ARBA"/>
</dbReference>
<dbReference type="RefSeq" id="WP_053939089.1">
    <property type="nucleotide sequence ID" value="NZ_LAQT01000029.1"/>
</dbReference>
<dbReference type="Gene3D" id="1.10.287.950">
    <property type="entry name" value="Methyl-accepting chemotaxis protein"/>
    <property type="match status" value="1"/>
</dbReference>
<name>A0A0N0XI75_9NEIS</name>
<feature type="domain" description="HAMP" evidence="10">
    <location>
        <begin position="217"/>
        <end position="260"/>
    </location>
</feature>
<evidence type="ECO:0000256" key="1">
    <source>
        <dbReference type="ARBA" id="ARBA00004141"/>
    </source>
</evidence>
<comment type="subcellular location">
    <subcellularLocation>
        <location evidence="1">Membrane</location>
        <topology evidence="1">Multi-pass membrane protein</topology>
    </subcellularLocation>
</comment>
<dbReference type="PANTHER" id="PTHR32089:SF119">
    <property type="entry name" value="METHYL-ACCEPTING CHEMOTAXIS PROTEIN CTPL"/>
    <property type="match status" value="1"/>
</dbReference>
<keyword evidence="4 8" id="KW-0472">Membrane</keyword>
<dbReference type="CDD" id="cd11386">
    <property type="entry name" value="MCP_signal"/>
    <property type="match status" value="1"/>
</dbReference>
<keyword evidence="3 8" id="KW-1133">Transmembrane helix</keyword>
<evidence type="ECO:0000256" key="7">
    <source>
        <dbReference type="PROSITE-ProRule" id="PRU00284"/>
    </source>
</evidence>
<accession>A0A0N0XI75</accession>
<evidence type="ECO:0000259" key="9">
    <source>
        <dbReference type="PROSITE" id="PS50111"/>
    </source>
</evidence>
<dbReference type="PROSITE" id="PS50885">
    <property type="entry name" value="HAMP"/>
    <property type="match status" value="1"/>
</dbReference>
<evidence type="ECO:0000313" key="12">
    <source>
        <dbReference type="Proteomes" id="UP000037939"/>
    </source>
</evidence>
<keyword evidence="5 7" id="KW-0807">Transducer</keyword>
<dbReference type="AlphaFoldDB" id="A0A0N0XI75"/>
<keyword evidence="12" id="KW-1185">Reference proteome</keyword>
<dbReference type="STRING" id="857265.WG78_17420"/>
<organism evidence="11 12">
    <name type="scientific">Amantichitinum ursilacus</name>
    <dbReference type="NCBI Taxonomy" id="857265"/>
    <lineage>
        <taxon>Bacteria</taxon>
        <taxon>Pseudomonadati</taxon>
        <taxon>Pseudomonadota</taxon>
        <taxon>Betaproteobacteria</taxon>
        <taxon>Neisseriales</taxon>
        <taxon>Chitinibacteraceae</taxon>
        <taxon>Amantichitinum</taxon>
    </lineage>
</organism>
<comment type="caution">
    <text evidence="11">The sequence shown here is derived from an EMBL/GenBank/DDBJ whole genome shotgun (WGS) entry which is preliminary data.</text>
</comment>
<evidence type="ECO:0000256" key="6">
    <source>
        <dbReference type="ARBA" id="ARBA00029447"/>
    </source>
</evidence>
<dbReference type="InterPro" id="IPR004089">
    <property type="entry name" value="MCPsignal_dom"/>
</dbReference>
<dbReference type="EMBL" id="LAQT01000029">
    <property type="protein sequence ID" value="KPC50410.1"/>
    <property type="molecule type" value="Genomic_DNA"/>
</dbReference>
<dbReference type="GO" id="GO:0016020">
    <property type="term" value="C:membrane"/>
    <property type="evidence" value="ECO:0007669"/>
    <property type="project" value="UniProtKB-SubCell"/>
</dbReference>
<evidence type="ECO:0000256" key="2">
    <source>
        <dbReference type="ARBA" id="ARBA00022692"/>
    </source>
</evidence>
<reference evidence="11 12" key="1">
    <citation type="submission" date="2015-07" db="EMBL/GenBank/DDBJ databases">
        <title>Draft genome sequence of the Amantichitinum ursilacus IGB-41, a new chitin-degrading bacterium.</title>
        <authorList>
            <person name="Kirstahler P."/>
            <person name="Guenther M."/>
            <person name="Grumaz C."/>
            <person name="Rupp S."/>
            <person name="Zibek S."/>
            <person name="Sohn K."/>
        </authorList>
    </citation>
    <scope>NUCLEOTIDE SEQUENCE [LARGE SCALE GENOMIC DNA]</scope>
    <source>
        <strain evidence="11 12">IGB-41</strain>
    </source>
</reference>
<dbReference type="InterPro" id="IPR003660">
    <property type="entry name" value="HAMP_dom"/>
</dbReference>
<dbReference type="GO" id="GO:0007165">
    <property type="term" value="P:signal transduction"/>
    <property type="evidence" value="ECO:0007669"/>
    <property type="project" value="UniProtKB-KW"/>
</dbReference>
<proteinExistence type="inferred from homology"/>
<evidence type="ECO:0000256" key="8">
    <source>
        <dbReference type="SAM" id="Phobius"/>
    </source>
</evidence>
<protein>
    <submittedName>
        <fullName evidence="11">Methyl-accepting chemotaxis protein CtpH</fullName>
    </submittedName>
</protein>
<dbReference type="PANTHER" id="PTHR32089">
    <property type="entry name" value="METHYL-ACCEPTING CHEMOTAXIS PROTEIN MCPB"/>
    <property type="match status" value="1"/>
</dbReference>
<dbReference type="PROSITE" id="PS50111">
    <property type="entry name" value="CHEMOTAXIS_TRANSDUC_2"/>
    <property type="match status" value="1"/>
</dbReference>
<evidence type="ECO:0000259" key="10">
    <source>
        <dbReference type="PROSITE" id="PS50885"/>
    </source>
</evidence>
<evidence type="ECO:0000313" key="11">
    <source>
        <dbReference type="EMBL" id="KPC50410.1"/>
    </source>
</evidence>
<sequence>MTLRNRLILIASLMLAVCLIFIADNLYGLQRLGALQDEGNDAAAHAGFVERSAGLGADLYQVIADAVINHNMADSDREWASAKANAIKTLQQSASYAVTPEATQAAQKAQSALERYIDTYEKRYRPLLAAEPMDFAAIRTVDGEVDGIRDDLQKNLDTVATSLVNQAVQADQHFDATRQQMVVQSILISVAALAVLGVLLWLTGSAIFRQLGGEPAQAAAIARQVAAGNLAVQVPVRAGDTRSLLASMAEMRQQLHDWVTRLTAAATTLQSAGHSLSSVAGAVAGAAEEQSNASASMAATVEQMTVSINHISSSASETDTLARAAGEHAQAGAGSVEAVISRFDAVNESVQAAATYMQQLDTNAQRIAGIAQVIKGIAEQTNLLALNAAIEAARAGEHGRGFAVVADEVRKLAEKTAASTVEITGMISTTEKATAAAVFEIRQNAERIQSVNALATQAGSGMAEVRSSSRELVEHIASMSEALREQAVASNQLANNIERIAAGTGETSRRISGIPTAVAEINQISTELSALIADFRLR</sequence>
<dbReference type="SUPFAM" id="SSF58104">
    <property type="entry name" value="Methyl-accepting chemotaxis protein (MCP) signaling domain"/>
    <property type="match status" value="1"/>
</dbReference>
<evidence type="ECO:0000256" key="4">
    <source>
        <dbReference type="ARBA" id="ARBA00023136"/>
    </source>
</evidence>
<feature type="domain" description="Methyl-accepting transducer" evidence="9">
    <location>
        <begin position="265"/>
        <end position="501"/>
    </location>
</feature>
<evidence type="ECO:0000256" key="5">
    <source>
        <dbReference type="ARBA" id="ARBA00023224"/>
    </source>
</evidence>
<dbReference type="FunFam" id="1.10.287.950:FF:000001">
    <property type="entry name" value="Methyl-accepting chemotaxis sensory transducer"/>
    <property type="match status" value="1"/>
</dbReference>
<dbReference type="Proteomes" id="UP000037939">
    <property type="component" value="Unassembled WGS sequence"/>
</dbReference>
<evidence type="ECO:0000256" key="3">
    <source>
        <dbReference type="ARBA" id="ARBA00022989"/>
    </source>
</evidence>
<dbReference type="Pfam" id="PF00015">
    <property type="entry name" value="MCPsignal"/>
    <property type="match status" value="1"/>
</dbReference>
<comment type="similarity">
    <text evidence="6">Belongs to the methyl-accepting chemotaxis (MCP) protein family.</text>
</comment>
<keyword evidence="2 8" id="KW-0812">Transmembrane</keyword>
<dbReference type="SMART" id="SM00283">
    <property type="entry name" value="MA"/>
    <property type="match status" value="1"/>
</dbReference>
<feature type="transmembrane region" description="Helical" evidence="8">
    <location>
        <begin position="181"/>
        <end position="202"/>
    </location>
</feature>